<sequence length="192" mass="21976">CHGFDAKINRKISNIYIFSANTIYFTEIEKCIDGKLESAAPPDSSTAALAQAMVETTTDTKRTDMVKEIYEEVSGLQWCWESGSMKEYGRNKFCCRNMLLNKVDNYNRERGCCSNTIYFTQIEKCIDGKLERSAPPDSSTAALAQAMVETTTDTKRTDMVKEICEKVFAIVILNKYNFRQKRRESRCLIQHL</sequence>
<reference evidence="1" key="2">
    <citation type="journal article" date="2021" name="Genome Biol. Evol.">
        <title>Developing a high-quality reference genome for a parasitic bivalve with doubly uniparental inheritance (Bivalvia: Unionida).</title>
        <authorList>
            <person name="Smith C.H."/>
        </authorList>
    </citation>
    <scope>NUCLEOTIDE SEQUENCE</scope>
    <source>
        <strain evidence="1">CHS0354</strain>
        <tissue evidence="1">Mantle</tissue>
    </source>
</reference>
<evidence type="ECO:0000313" key="2">
    <source>
        <dbReference type="Proteomes" id="UP001195483"/>
    </source>
</evidence>
<accession>A0AAE0SC71</accession>
<feature type="non-terminal residue" evidence="1">
    <location>
        <position position="192"/>
    </location>
</feature>
<protein>
    <submittedName>
        <fullName evidence="1">Uncharacterized protein</fullName>
    </submittedName>
</protein>
<keyword evidence="2" id="KW-1185">Reference proteome</keyword>
<reference evidence="1" key="1">
    <citation type="journal article" date="2021" name="Genome Biol. Evol.">
        <title>A High-Quality Reference Genome for a Parasitic Bivalve with Doubly Uniparental Inheritance (Bivalvia: Unionida).</title>
        <authorList>
            <person name="Smith C.H."/>
        </authorList>
    </citation>
    <scope>NUCLEOTIDE SEQUENCE</scope>
    <source>
        <strain evidence="1">CHS0354</strain>
    </source>
</reference>
<reference evidence="1" key="3">
    <citation type="submission" date="2023-05" db="EMBL/GenBank/DDBJ databases">
        <authorList>
            <person name="Smith C.H."/>
        </authorList>
    </citation>
    <scope>NUCLEOTIDE SEQUENCE</scope>
    <source>
        <strain evidence="1">CHS0354</strain>
        <tissue evidence="1">Mantle</tissue>
    </source>
</reference>
<dbReference type="AlphaFoldDB" id="A0AAE0SC71"/>
<dbReference type="EMBL" id="JAEAOA010001155">
    <property type="protein sequence ID" value="KAK3589191.1"/>
    <property type="molecule type" value="Genomic_DNA"/>
</dbReference>
<organism evidence="1 2">
    <name type="scientific">Potamilus streckersoni</name>
    <dbReference type="NCBI Taxonomy" id="2493646"/>
    <lineage>
        <taxon>Eukaryota</taxon>
        <taxon>Metazoa</taxon>
        <taxon>Spiralia</taxon>
        <taxon>Lophotrochozoa</taxon>
        <taxon>Mollusca</taxon>
        <taxon>Bivalvia</taxon>
        <taxon>Autobranchia</taxon>
        <taxon>Heteroconchia</taxon>
        <taxon>Palaeoheterodonta</taxon>
        <taxon>Unionida</taxon>
        <taxon>Unionoidea</taxon>
        <taxon>Unionidae</taxon>
        <taxon>Ambleminae</taxon>
        <taxon>Lampsilini</taxon>
        <taxon>Potamilus</taxon>
    </lineage>
</organism>
<proteinExistence type="predicted"/>
<dbReference type="Proteomes" id="UP001195483">
    <property type="component" value="Unassembled WGS sequence"/>
</dbReference>
<comment type="caution">
    <text evidence="1">The sequence shown here is derived from an EMBL/GenBank/DDBJ whole genome shotgun (WGS) entry which is preliminary data.</text>
</comment>
<evidence type="ECO:0000313" key="1">
    <source>
        <dbReference type="EMBL" id="KAK3589191.1"/>
    </source>
</evidence>
<gene>
    <name evidence="1" type="ORF">CHS0354_018904</name>
</gene>
<name>A0AAE0SC71_9BIVA</name>